<dbReference type="AlphaFoldDB" id="A0ABD1D212"/>
<reference evidence="3 4" key="1">
    <citation type="submission" date="2024-05" db="EMBL/GenBank/DDBJ databases">
        <title>Culex pipiens pipiens assembly and annotation.</title>
        <authorList>
            <person name="Alout H."/>
            <person name="Durand T."/>
        </authorList>
    </citation>
    <scope>NUCLEOTIDE SEQUENCE [LARGE SCALE GENOMIC DNA]</scope>
    <source>
        <strain evidence="3">HA-2024</strain>
        <tissue evidence="3">Whole body</tissue>
    </source>
</reference>
<gene>
    <name evidence="3" type="ORF">pipiens_012522</name>
</gene>
<dbReference type="EMBL" id="JBEHCU010007987">
    <property type="protein sequence ID" value="KAL1389259.1"/>
    <property type="molecule type" value="Genomic_DNA"/>
</dbReference>
<dbReference type="Proteomes" id="UP001562425">
    <property type="component" value="Unassembled WGS sequence"/>
</dbReference>
<keyword evidence="2" id="KW-0472">Membrane</keyword>
<keyword evidence="2" id="KW-0812">Transmembrane</keyword>
<organism evidence="3 4">
    <name type="scientific">Culex pipiens pipiens</name>
    <name type="common">Northern house mosquito</name>
    <dbReference type="NCBI Taxonomy" id="38569"/>
    <lineage>
        <taxon>Eukaryota</taxon>
        <taxon>Metazoa</taxon>
        <taxon>Ecdysozoa</taxon>
        <taxon>Arthropoda</taxon>
        <taxon>Hexapoda</taxon>
        <taxon>Insecta</taxon>
        <taxon>Pterygota</taxon>
        <taxon>Neoptera</taxon>
        <taxon>Endopterygota</taxon>
        <taxon>Diptera</taxon>
        <taxon>Nematocera</taxon>
        <taxon>Culicoidea</taxon>
        <taxon>Culicidae</taxon>
        <taxon>Culicinae</taxon>
        <taxon>Culicini</taxon>
        <taxon>Culex</taxon>
        <taxon>Culex</taxon>
    </lineage>
</organism>
<protein>
    <submittedName>
        <fullName evidence="3">Uncharacterized protein</fullName>
    </submittedName>
</protein>
<evidence type="ECO:0000256" key="1">
    <source>
        <dbReference type="SAM" id="MobiDB-lite"/>
    </source>
</evidence>
<evidence type="ECO:0000313" key="3">
    <source>
        <dbReference type="EMBL" id="KAL1389259.1"/>
    </source>
</evidence>
<evidence type="ECO:0000256" key="2">
    <source>
        <dbReference type="SAM" id="Phobius"/>
    </source>
</evidence>
<keyword evidence="4" id="KW-1185">Reference proteome</keyword>
<keyword evidence="2" id="KW-1133">Transmembrane helix</keyword>
<name>A0ABD1D212_CULPP</name>
<feature type="region of interest" description="Disordered" evidence="1">
    <location>
        <begin position="135"/>
        <end position="168"/>
    </location>
</feature>
<feature type="transmembrane region" description="Helical" evidence="2">
    <location>
        <begin position="30"/>
        <end position="52"/>
    </location>
</feature>
<proteinExistence type="predicted"/>
<sequence length="202" mass="21901">MCRHSRRSDRSPKTVAVVRALLKFNSPARIMKHVVLVMSMLVVLVSGGLAPVKRRDLRYRPNNSIAYQYTSVHSGIEGDVAKAVSYQHRLEQIHAVTRVVPTTKPAPTPAAVATSQARVIPAAPVAVAVVAVKAARGPQQASSKPRFPTRQAIGNTNGNGGSPSAVDRRRTTVDITSGNLQRHHQKATVAHSHAQVQQYHEH</sequence>
<comment type="caution">
    <text evidence="3">The sequence shown here is derived from an EMBL/GenBank/DDBJ whole genome shotgun (WGS) entry which is preliminary data.</text>
</comment>
<accession>A0ABD1D212</accession>
<evidence type="ECO:0000313" key="4">
    <source>
        <dbReference type="Proteomes" id="UP001562425"/>
    </source>
</evidence>